<dbReference type="AlphaFoldDB" id="A0A2G2W2M1"/>
<evidence type="ECO:0000259" key="7">
    <source>
        <dbReference type="Pfam" id="PF00931"/>
    </source>
</evidence>
<dbReference type="Pfam" id="PF00931">
    <property type="entry name" value="NB-ARC"/>
    <property type="match status" value="1"/>
</dbReference>
<organism evidence="8 9">
    <name type="scientific">Capsicum baccatum</name>
    <name type="common">Peruvian pepper</name>
    <dbReference type="NCBI Taxonomy" id="33114"/>
    <lineage>
        <taxon>Eukaryota</taxon>
        <taxon>Viridiplantae</taxon>
        <taxon>Streptophyta</taxon>
        <taxon>Embryophyta</taxon>
        <taxon>Tracheophyta</taxon>
        <taxon>Spermatophyta</taxon>
        <taxon>Magnoliopsida</taxon>
        <taxon>eudicotyledons</taxon>
        <taxon>Gunneridae</taxon>
        <taxon>Pentapetalae</taxon>
        <taxon>asterids</taxon>
        <taxon>lamiids</taxon>
        <taxon>Solanales</taxon>
        <taxon>Solanaceae</taxon>
        <taxon>Solanoideae</taxon>
        <taxon>Capsiceae</taxon>
        <taxon>Capsicum</taxon>
    </lineage>
</organism>
<comment type="subcellular location">
    <subcellularLocation>
        <location evidence="1">Membrane</location>
        <topology evidence="1">Peripheral membrane protein</topology>
    </subcellularLocation>
</comment>
<dbReference type="InterPro" id="IPR044974">
    <property type="entry name" value="Disease_R_plants"/>
</dbReference>
<comment type="similarity">
    <text evidence="2">Belongs to the disease resistance NB-LRR family.</text>
</comment>
<evidence type="ECO:0000256" key="6">
    <source>
        <dbReference type="ARBA" id="ARBA00023136"/>
    </source>
</evidence>
<dbReference type="InterPro" id="IPR042197">
    <property type="entry name" value="Apaf_helical"/>
</dbReference>
<keyword evidence="3" id="KW-0433">Leucine-rich repeat</keyword>
<evidence type="ECO:0000256" key="4">
    <source>
        <dbReference type="ARBA" id="ARBA00022737"/>
    </source>
</evidence>
<proteinExistence type="inferred from homology"/>
<evidence type="ECO:0000256" key="3">
    <source>
        <dbReference type="ARBA" id="ARBA00022614"/>
    </source>
</evidence>
<reference evidence="8 9" key="1">
    <citation type="journal article" date="2017" name="Genome Biol.">
        <title>New reference genome sequences of hot pepper reveal the massive evolution of plant disease-resistance genes by retroduplication.</title>
        <authorList>
            <person name="Kim S."/>
            <person name="Park J."/>
            <person name="Yeom S.I."/>
            <person name="Kim Y.M."/>
            <person name="Seo E."/>
            <person name="Kim K.T."/>
            <person name="Kim M.S."/>
            <person name="Lee J.M."/>
            <person name="Cheong K."/>
            <person name="Shin H.S."/>
            <person name="Kim S.B."/>
            <person name="Han K."/>
            <person name="Lee J."/>
            <person name="Park M."/>
            <person name="Lee H.A."/>
            <person name="Lee H.Y."/>
            <person name="Lee Y."/>
            <person name="Oh S."/>
            <person name="Lee J.H."/>
            <person name="Choi E."/>
            <person name="Choi E."/>
            <person name="Lee S.E."/>
            <person name="Jeon J."/>
            <person name="Kim H."/>
            <person name="Choi G."/>
            <person name="Song H."/>
            <person name="Lee J."/>
            <person name="Lee S.C."/>
            <person name="Kwon J.K."/>
            <person name="Lee H.Y."/>
            <person name="Koo N."/>
            <person name="Hong Y."/>
            <person name="Kim R.W."/>
            <person name="Kang W.H."/>
            <person name="Huh J.H."/>
            <person name="Kang B.C."/>
            <person name="Yang T.J."/>
            <person name="Lee Y.H."/>
            <person name="Bennetzen J.L."/>
            <person name="Choi D."/>
        </authorList>
    </citation>
    <scope>NUCLEOTIDE SEQUENCE [LARGE SCALE GENOMIC DNA]</scope>
    <source>
        <strain evidence="9">cv. PBC81</strain>
    </source>
</reference>
<dbReference type="Proteomes" id="UP000224567">
    <property type="component" value="Unassembled WGS sequence"/>
</dbReference>
<dbReference type="PRINTS" id="PR00364">
    <property type="entry name" value="DISEASERSIST"/>
</dbReference>
<evidence type="ECO:0000313" key="9">
    <source>
        <dbReference type="Proteomes" id="UP000224567"/>
    </source>
</evidence>
<dbReference type="GO" id="GO:0098542">
    <property type="term" value="P:defense response to other organism"/>
    <property type="evidence" value="ECO:0007669"/>
    <property type="project" value="TreeGrafter"/>
</dbReference>
<dbReference type="Gene3D" id="1.10.8.430">
    <property type="entry name" value="Helical domain of apoptotic protease-activating factors"/>
    <property type="match status" value="1"/>
</dbReference>
<dbReference type="PANTHER" id="PTHR23155:SF1193">
    <property type="entry name" value="DISEASE RESISTANCE PROTEIN RPP13-RELATED"/>
    <property type="match status" value="1"/>
</dbReference>
<name>A0A2G2W2M1_CAPBA</name>
<dbReference type="GO" id="GO:0016020">
    <property type="term" value="C:membrane"/>
    <property type="evidence" value="ECO:0007669"/>
    <property type="project" value="UniProtKB-SubCell"/>
</dbReference>
<dbReference type="Gene3D" id="3.40.50.300">
    <property type="entry name" value="P-loop containing nucleotide triphosphate hydrolases"/>
    <property type="match status" value="1"/>
</dbReference>
<dbReference type="InterPro" id="IPR027417">
    <property type="entry name" value="P-loop_NTPase"/>
</dbReference>
<dbReference type="InterPro" id="IPR002182">
    <property type="entry name" value="NB-ARC"/>
</dbReference>
<feature type="domain" description="NB-ARC" evidence="7">
    <location>
        <begin position="145"/>
        <end position="310"/>
    </location>
</feature>
<evidence type="ECO:0000256" key="2">
    <source>
        <dbReference type="ARBA" id="ARBA00008894"/>
    </source>
</evidence>
<evidence type="ECO:0000313" key="8">
    <source>
        <dbReference type="EMBL" id="PHT39453.1"/>
    </source>
</evidence>
<dbReference type="SUPFAM" id="SSF52540">
    <property type="entry name" value="P-loop containing nucleoside triphosphate hydrolases"/>
    <property type="match status" value="1"/>
</dbReference>
<keyword evidence="9" id="KW-1185">Reference proteome</keyword>
<protein>
    <recommendedName>
        <fullName evidence="7">NB-ARC domain-containing protein</fullName>
    </recommendedName>
</protein>
<dbReference type="EMBL" id="MLFT02000009">
    <property type="protein sequence ID" value="PHT39453.1"/>
    <property type="molecule type" value="Genomic_DNA"/>
</dbReference>
<dbReference type="PANTHER" id="PTHR23155">
    <property type="entry name" value="DISEASE RESISTANCE PROTEIN RP"/>
    <property type="match status" value="1"/>
</dbReference>
<keyword evidence="4" id="KW-0677">Repeat</keyword>
<dbReference type="Gene3D" id="1.10.10.10">
    <property type="entry name" value="Winged helix-like DNA-binding domain superfamily/Winged helix DNA-binding domain"/>
    <property type="match status" value="1"/>
</dbReference>
<comment type="caution">
    <text evidence="8">The sequence shown here is derived from an EMBL/GenBank/DDBJ whole genome shotgun (WGS) entry which is preliminary data.</text>
</comment>
<gene>
    <name evidence="8" type="ORF">CQW23_23026</name>
</gene>
<keyword evidence="5" id="KW-0175">Coiled coil</keyword>
<reference evidence="9" key="2">
    <citation type="journal article" date="2017" name="J. Anim. Genet.">
        <title>Multiple reference genome sequences of hot pepper reveal the massive evolution of plant disease resistance genes by retroduplication.</title>
        <authorList>
            <person name="Kim S."/>
            <person name="Park J."/>
            <person name="Yeom S.-I."/>
            <person name="Kim Y.-M."/>
            <person name="Seo E."/>
            <person name="Kim K.-T."/>
            <person name="Kim M.-S."/>
            <person name="Lee J.M."/>
            <person name="Cheong K."/>
            <person name="Shin H.-S."/>
            <person name="Kim S.-B."/>
            <person name="Han K."/>
            <person name="Lee J."/>
            <person name="Park M."/>
            <person name="Lee H.-A."/>
            <person name="Lee H.-Y."/>
            <person name="Lee Y."/>
            <person name="Oh S."/>
            <person name="Lee J.H."/>
            <person name="Choi E."/>
            <person name="Choi E."/>
            <person name="Lee S.E."/>
            <person name="Jeon J."/>
            <person name="Kim H."/>
            <person name="Choi G."/>
            <person name="Song H."/>
            <person name="Lee J."/>
            <person name="Lee S.-C."/>
            <person name="Kwon J.-K."/>
            <person name="Lee H.-Y."/>
            <person name="Koo N."/>
            <person name="Hong Y."/>
            <person name="Kim R.W."/>
            <person name="Kang W.-H."/>
            <person name="Huh J.H."/>
            <person name="Kang B.-C."/>
            <person name="Yang T.-J."/>
            <person name="Lee Y.-H."/>
            <person name="Bennetzen J.L."/>
            <person name="Choi D."/>
        </authorList>
    </citation>
    <scope>NUCLEOTIDE SEQUENCE [LARGE SCALE GENOMIC DNA]</scope>
    <source>
        <strain evidence="9">cv. PBC81</strain>
    </source>
</reference>
<sequence>MRILRWMCGMTRGDRVRNETIREKVGVAPVECNMREVRLSWFGHVKRRDTDAPVRRCERLALDGFRRGRGRPKKYWSEVIRRDMEQLQLTEDMTLDRKVKKIREENSRTFEAKPVLDYQPEIVTLGTQGTLLEENKVVGFDEEAKIVIKRLVEGINDLDVIPVVGLPGLGKTTLAIKISKDPTVSFEFFLTIWVNVGPQSKLKGVFLSTLKAFKKYTTEYQDMDVKELPKIICEFIDKGGKCLIVLDDVWTTYVVDAVMNVFPERSKGHRIMITTRDGCIGRYANASPHMLKFLKKEESFQLLVNSVFGSNIRRCPEELIEHGESIAKQCFGVPLAVVLIAGALRGRTSKSDWKMIEDTVKHLINKDDDPKSCLKFVEMSYVYLPEEMKACFLYCGAFPQGSEIPAWKLIRLWISEGLINFN</sequence>
<dbReference type="InterPro" id="IPR036388">
    <property type="entry name" value="WH-like_DNA-bd_sf"/>
</dbReference>
<evidence type="ECO:0000256" key="5">
    <source>
        <dbReference type="ARBA" id="ARBA00023054"/>
    </source>
</evidence>
<dbReference type="OrthoDB" id="3027644at2759"/>
<dbReference type="GO" id="GO:0043531">
    <property type="term" value="F:ADP binding"/>
    <property type="evidence" value="ECO:0007669"/>
    <property type="project" value="InterPro"/>
</dbReference>
<evidence type="ECO:0000256" key="1">
    <source>
        <dbReference type="ARBA" id="ARBA00004170"/>
    </source>
</evidence>
<keyword evidence="6" id="KW-0472">Membrane</keyword>
<accession>A0A2G2W2M1</accession>
<dbReference type="GO" id="GO:0005524">
    <property type="term" value="F:ATP binding"/>
    <property type="evidence" value="ECO:0007669"/>
    <property type="project" value="UniProtKB-KW"/>
</dbReference>